<evidence type="ECO:0000313" key="2">
    <source>
        <dbReference type="Proteomes" id="UP001141253"/>
    </source>
</evidence>
<keyword evidence="2" id="KW-1185">Reference proteome</keyword>
<comment type="caution">
    <text evidence="1">The sequence shown here is derived from an EMBL/GenBank/DDBJ whole genome shotgun (WGS) entry which is preliminary data.</text>
</comment>
<gene>
    <name evidence="1" type="ORF">OIU77_009167</name>
</gene>
<reference evidence="1" key="1">
    <citation type="submission" date="2022-10" db="EMBL/GenBank/DDBJ databases">
        <authorList>
            <person name="Hyden B.L."/>
            <person name="Feng K."/>
            <person name="Yates T."/>
            <person name="Jawdy S."/>
            <person name="Smart L.B."/>
            <person name="Muchero W."/>
        </authorList>
    </citation>
    <scope>NUCLEOTIDE SEQUENCE</scope>
    <source>
        <tissue evidence="1">Shoot tip</tissue>
    </source>
</reference>
<reference evidence="1" key="2">
    <citation type="journal article" date="2023" name="Int. J. Mol. Sci.">
        <title>De Novo Assembly and Annotation of 11 Diverse Shrub Willow (Salix) Genomes Reveals Novel Gene Organization in Sex-Linked Regions.</title>
        <authorList>
            <person name="Hyden B."/>
            <person name="Feng K."/>
            <person name="Yates T.B."/>
            <person name="Jawdy S."/>
            <person name="Cereghino C."/>
            <person name="Smart L.B."/>
            <person name="Muchero W."/>
        </authorList>
    </citation>
    <scope>NUCLEOTIDE SEQUENCE</scope>
    <source>
        <tissue evidence="1">Shoot tip</tissue>
    </source>
</reference>
<accession>A0ABQ9AE08</accession>
<organism evidence="1 2">
    <name type="scientific">Salix suchowensis</name>
    <dbReference type="NCBI Taxonomy" id="1278906"/>
    <lineage>
        <taxon>Eukaryota</taxon>
        <taxon>Viridiplantae</taxon>
        <taxon>Streptophyta</taxon>
        <taxon>Embryophyta</taxon>
        <taxon>Tracheophyta</taxon>
        <taxon>Spermatophyta</taxon>
        <taxon>Magnoliopsida</taxon>
        <taxon>eudicotyledons</taxon>
        <taxon>Gunneridae</taxon>
        <taxon>Pentapetalae</taxon>
        <taxon>rosids</taxon>
        <taxon>fabids</taxon>
        <taxon>Malpighiales</taxon>
        <taxon>Salicaceae</taxon>
        <taxon>Saliceae</taxon>
        <taxon>Salix</taxon>
    </lineage>
</organism>
<dbReference type="Proteomes" id="UP001141253">
    <property type="component" value="Chromosome 11"/>
</dbReference>
<name>A0ABQ9AE08_9ROSI</name>
<evidence type="ECO:0000313" key="1">
    <source>
        <dbReference type="EMBL" id="KAJ6333248.1"/>
    </source>
</evidence>
<dbReference type="EMBL" id="JAPFFI010000021">
    <property type="protein sequence ID" value="KAJ6333248.1"/>
    <property type="molecule type" value="Genomic_DNA"/>
</dbReference>
<sequence length="51" mass="5635">MIASTMHLRRPTSHQVVIHGSSLRSALSNLESPVRYEPSHTCLQPTSVGKH</sequence>
<proteinExistence type="predicted"/>
<protein>
    <submittedName>
        <fullName evidence="1">Uncharacterized protein</fullName>
    </submittedName>
</protein>